<dbReference type="InterPro" id="IPR036259">
    <property type="entry name" value="MFS_trans_sf"/>
</dbReference>
<keyword evidence="4 6" id="KW-1133">Transmembrane helix</keyword>
<keyword evidence="3 6" id="KW-0812">Transmembrane</keyword>
<accession>A0A561CQI4</accession>
<protein>
    <recommendedName>
        <fullName evidence="7">Major facilitator superfamily (MFS) profile domain-containing protein</fullName>
    </recommendedName>
</protein>
<dbReference type="Gene3D" id="1.20.1720.10">
    <property type="entry name" value="Multidrug resistance protein D"/>
    <property type="match status" value="1"/>
</dbReference>
<reference evidence="8 9" key="1">
    <citation type="submission" date="2019-06" db="EMBL/GenBank/DDBJ databases">
        <title>Sorghum-associated microbial communities from plants grown in Nebraska, USA.</title>
        <authorList>
            <person name="Schachtman D."/>
        </authorList>
    </citation>
    <scope>NUCLEOTIDE SEQUENCE [LARGE SCALE GENOMIC DNA]</scope>
    <source>
        <strain evidence="8 9">2482</strain>
    </source>
</reference>
<feature type="domain" description="Major facilitator superfamily (MFS) profile" evidence="7">
    <location>
        <begin position="12"/>
        <end position="80"/>
    </location>
</feature>
<name>A0A561CQI4_9BACI</name>
<evidence type="ECO:0000259" key="7">
    <source>
        <dbReference type="PROSITE" id="PS50850"/>
    </source>
</evidence>
<dbReference type="Proteomes" id="UP000319671">
    <property type="component" value="Unassembled WGS sequence"/>
</dbReference>
<keyword evidence="2" id="KW-0813">Transport</keyword>
<keyword evidence="9" id="KW-1185">Reference proteome</keyword>
<organism evidence="8 9">
    <name type="scientific">Neobacillus bataviensis</name>
    <dbReference type="NCBI Taxonomy" id="220685"/>
    <lineage>
        <taxon>Bacteria</taxon>
        <taxon>Bacillati</taxon>
        <taxon>Bacillota</taxon>
        <taxon>Bacilli</taxon>
        <taxon>Bacillales</taxon>
        <taxon>Bacillaceae</taxon>
        <taxon>Neobacillus</taxon>
    </lineage>
</organism>
<feature type="transmembrane region" description="Helical" evidence="6">
    <location>
        <begin position="7"/>
        <end position="27"/>
    </location>
</feature>
<dbReference type="PROSITE" id="PS50850">
    <property type="entry name" value="MFS"/>
    <property type="match status" value="1"/>
</dbReference>
<evidence type="ECO:0000256" key="4">
    <source>
        <dbReference type="ARBA" id="ARBA00022989"/>
    </source>
</evidence>
<comment type="caution">
    <text evidence="8">The sequence shown here is derived from an EMBL/GenBank/DDBJ whole genome shotgun (WGS) entry which is preliminary data.</text>
</comment>
<proteinExistence type="predicted"/>
<evidence type="ECO:0000256" key="2">
    <source>
        <dbReference type="ARBA" id="ARBA00022448"/>
    </source>
</evidence>
<dbReference type="RefSeq" id="WP_261380787.1">
    <property type="nucleotide sequence ID" value="NZ_VIVN01000016.1"/>
</dbReference>
<evidence type="ECO:0000256" key="1">
    <source>
        <dbReference type="ARBA" id="ARBA00004651"/>
    </source>
</evidence>
<dbReference type="SUPFAM" id="SSF103473">
    <property type="entry name" value="MFS general substrate transporter"/>
    <property type="match status" value="1"/>
</dbReference>
<dbReference type="EMBL" id="VIVN01000016">
    <property type="protein sequence ID" value="TWD93252.1"/>
    <property type="molecule type" value="Genomic_DNA"/>
</dbReference>
<keyword evidence="5 6" id="KW-0472">Membrane</keyword>
<dbReference type="AlphaFoldDB" id="A0A561CQI4"/>
<gene>
    <name evidence="8" type="ORF">FB550_11666</name>
</gene>
<evidence type="ECO:0000256" key="5">
    <source>
        <dbReference type="ARBA" id="ARBA00023136"/>
    </source>
</evidence>
<evidence type="ECO:0000313" key="8">
    <source>
        <dbReference type="EMBL" id="TWD93252.1"/>
    </source>
</evidence>
<comment type="subcellular location">
    <subcellularLocation>
        <location evidence="1">Cell membrane</location>
        <topology evidence="1">Multi-pass membrane protein</topology>
    </subcellularLocation>
</comment>
<dbReference type="GO" id="GO:0022857">
    <property type="term" value="F:transmembrane transporter activity"/>
    <property type="evidence" value="ECO:0007669"/>
    <property type="project" value="InterPro"/>
</dbReference>
<evidence type="ECO:0000256" key="3">
    <source>
        <dbReference type="ARBA" id="ARBA00022692"/>
    </source>
</evidence>
<feature type="transmembrane region" description="Helical" evidence="6">
    <location>
        <begin position="47"/>
        <end position="69"/>
    </location>
</feature>
<dbReference type="GO" id="GO:0005886">
    <property type="term" value="C:plasma membrane"/>
    <property type="evidence" value="ECO:0007669"/>
    <property type="project" value="UniProtKB-SubCell"/>
</dbReference>
<sequence>MVLKTNKYSVAFAIILAVFSAIGPFTIDMYLASFPKIMGYFGTKASLVQASLTSCILGIAFGQIIMGALSDVHGRRKPLY</sequence>
<evidence type="ECO:0000313" key="9">
    <source>
        <dbReference type="Proteomes" id="UP000319671"/>
    </source>
</evidence>
<dbReference type="InterPro" id="IPR020846">
    <property type="entry name" value="MFS_dom"/>
</dbReference>
<evidence type="ECO:0000256" key="6">
    <source>
        <dbReference type="SAM" id="Phobius"/>
    </source>
</evidence>